<gene>
    <name evidence="1" type="ORF">OG814_33260</name>
</gene>
<reference evidence="1 2" key="1">
    <citation type="submission" date="2022-10" db="EMBL/GenBank/DDBJ databases">
        <title>The complete genomes of actinobacterial strains from the NBC collection.</title>
        <authorList>
            <person name="Joergensen T.S."/>
            <person name="Alvarez Arevalo M."/>
            <person name="Sterndorff E.B."/>
            <person name="Faurdal D."/>
            <person name="Vuksanovic O."/>
            <person name="Mourched A.-S."/>
            <person name="Charusanti P."/>
            <person name="Shaw S."/>
            <person name="Blin K."/>
            <person name="Weber T."/>
        </authorList>
    </citation>
    <scope>NUCLEOTIDE SEQUENCE [LARGE SCALE GENOMIC DNA]</scope>
    <source>
        <strain evidence="1 2">NBC_00123</strain>
    </source>
</reference>
<evidence type="ECO:0000313" key="2">
    <source>
        <dbReference type="Proteomes" id="UP001622594"/>
    </source>
</evidence>
<proteinExistence type="predicted"/>
<protein>
    <submittedName>
        <fullName evidence="1">Uncharacterized protein</fullName>
    </submittedName>
</protein>
<keyword evidence="2" id="KW-1185">Reference proteome</keyword>
<name>A0ABZ1LJZ9_9ACTN</name>
<dbReference type="RefSeq" id="WP_406336623.1">
    <property type="nucleotide sequence ID" value="NZ_CP108188.1"/>
</dbReference>
<accession>A0ABZ1LJZ9</accession>
<evidence type="ECO:0000313" key="1">
    <source>
        <dbReference type="EMBL" id="WTR73811.1"/>
    </source>
</evidence>
<dbReference type="EMBL" id="CP108188">
    <property type="protein sequence ID" value="WTR73811.1"/>
    <property type="molecule type" value="Genomic_DNA"/>
</dbReference>
<dbReference type="Proteomes" id="UP001622594">
    <property type="component" value="Chromosome"/>
</dbReference>
<sequence length="202" mass="20783">MSTVDETPTEEPQGASRAAGGCVLLVALAPAGAAVYAVPELGYTVAGVLATVAVGKARTWAAGRRLDVAETEVDEQEPVDIVAVLQQLGHGGEHVRLTQLQEAADLPDTKTVRTLLEEASIPIRPGVRAGGKNGPGVHATDIPPIEAAPSGGCLCRSGATTNANNTAGEGPEKGFRVEHTGQAGITVYDLSETHQRRHTAKA</sequence>
<organism evidence="1 2">
    <name type="scientific">Streptomyces zaomyceticus</name>
    <dbReference type="NCBI Taxonomy" id="68286"/>
    <lineage>
        <taxon>Bacteria</taxon>
        <taxon>Bacillati</taxon>
        <taxon>Actinomycetota</taxon>
        <taxon>Actinomycetes</taxon>
        <taxon>Kitasatosporales</taxon>
        <taxon>Streptomycetaceae</taxon>
        <taxon>Streptomyces</taxon>
    </lineage>
</organism>